<sequence length="114" mass="12212">MPIEKIYAQLACSDLARSVPWFETLFGGSPDARPMDGLAEWHHGDHAGLQVFEDASNAGRGTLTLIVSDLRNEHSRLSDAGLAPSAIQPADTASLVRLRDPDRNLVVLAQPGPA</sequence>
<reference evidence="2 3" key="1">
    <citation type="submission" date="2016-10" db="EMBL/GenBank/DDBJ databases">
        <authorList>
            <person name="de Groot N.N."/>
        </authorList>
    </citation>
    <scope>NUCLEOTIDE SEQUENCE [LARGE SCALE GENOMIC DNA]</scope>
    <source>
        <strain evidence="2 3">DSM 29340</strain>
    </source>
</reference>
<accession>A0A1H6YE66</accession>
<keyword evidence="3" id="KW-1185">Reference proteome</keyword>
<dbReference type="Gene3D" id="3.10.180.10">
    <property type="entry name" value="2,3-Dihydroxybiphenyl 1,2-Dioxygenase, domain 1"/>
    <property type="match status" value="1"/>
</dbReference>
<name>A0A1H6YE66_9RHOB</name>
<proteinExistence type="predicted"/>
<dbReference type="InterPro" id="IPR029068">
    <property type="entry name" value="Glyas_Bleomycin-R_OHBP_Dase"/>
</dbReference>
<dbReference type="InterPro" id="IPR037523">
    <property type="entry name" value="VOC_core"/>
</dbReference>
<dbReference type="SUPFAM" id="SSF54593">
    <property type="entry name" value="Glyoxalase/Bleomycin resistance protein/Dihydroxybiphenyl dioxygenase"/>
    <property type="match status" value="1"/>
</dbReference>
<dbReference type="EMBL" id="FNYD01000004">
    <property type="protein sequence ID" value="SEJ38194.1"/>
    <property type="molecule type" value="Genomic_DNA"/>
</dbReference>
<evidence type="ECO:0000313" key="2">
    <source>
        <dbReference type="EMBL" id="SEJ38194.1"/>
    </source>
</evidence>
<organism evidence="2 3">
    <name type="scientific">Cribrihabitans marinus</name>
    <dbReference type="NCBI Taxonomy" id="1227549"/>
    <lineage>
        <taxon>Bacteria</taxon>
        <taxon>Pseudomonadati</taxon>
        <taxon>Pseudomonadota</taxon>
        <taxon>Alphaproteobacteria</taxon>
        <taxon>Rhodobacterales</taxon>
        <taxon>Paracoccaceae</taxon>
        <taxon>Cribrihabitans</taxon>
    </lineage>
</organism>
<dbReference type="CDD" id="cd06587">
    <property type="entry name" value="VOC"/>
    <property type="match status" value="1"/>
</dbReference>
<evidence type="ECO:0000313" key="3">
    <source>
        <dbReference type="Proteomes" id="UP000199379"/>
    </source>
</evidence>
<evidence type="ECO:0000259" key="1">
    <source>
        <dbReference type="PROSITE" id="PS51819"/>
    </source>
</evidence>
<dbReference type="AlphaFoldDB" id="A0A1H6YE66"/>
<dbReference type="PROSITE" id="PS51819">
    <property type="entry name" value="VOC"/>
    <property type="match status" value="1"/>
</dbReference>
<protein>
    <recommendedName>
        <fullName evidence="1">VOC domain-containing protein</fullName>
    </recommendedName>
</protein>
<dbReference type="RefSeq" id="WP_092365219.1">
    <property type="nucleotide sequence ID" value="NZ_BMGV01000004.1"/>
</dbReference>
<dbReference type="STRING" id="1227549.SAMN05444007_104312"/>
<feature type="domain" description="VOC" evidence="1">
    <location>
        <begin position="2"/>
        <end position="111"/>
    </location>
</feature>
<gene>
    <name evidence="2" type="ORF">SAMN05444007_104312</name>
</gene>
<dbReference type="Proteomes" id="UP000199379">
    <property type="component" value="Unassembled WGS sequence"/>
</dbReference>
<dbReference type="OrthoDB" id="2453533at2"/>